<protein>
    <recommendedName>
        <fullName evidence="3">Mediator of RNA polymerase II transcription subunit 18</fullName>
    </recommendedName>
</protein>
<organism evidence="1 2">
    <name type="scientific">Lactarius akahatsu</name>
    <dbReference type="NCBI Taxonomy" id="416441"/>
    <lineage>
        <taxon>Eukaryota</taxon>
        <taxon>Fungi</taxon>
        <taxon>Dikarya</taxon>
        <taxon>Basidiomycota</taxon>
        <taxon>Agaricomycotina</taxon>
        <taxon>Agaricomycetes</taxon>
        <taxon>Russulales</taxon>
        <taxon>Russulaceae</taxon>
        <taxon>Lactarius</taxon>
    </lineage>
</organism>
<evidence type="ECO:0008006" key="3">
    <source>
        <dbReference type="Google" id="ProtNLM"/>
    </source>
</evidence>
<accession>A0AAD4LPA6</accession>
<comment type="caution">
    <text evidence="1">The sequence shown here is derived from an EMBL/GenBank/DDBJ whole genome shotgun (WGS) entry which is preliminary data.</text>
</comment>
<keyword evidence="2" id="KW-1185">Reference proteome</keyword>
<name>A0AAD4LPA6_9AGAM</name>
<proteinExistence type="predicted"/>
<evidence type="ECO:0000313" key="2">
    <source>
        <dbReference type="Proteomes" id="UP001201163"/>
    </source>
</evidence>
<dbReference type="AlphaFoldDB" id="A0AAD4LPA6"/>
<sequence>MSSHSYEIALFGEFLKGDLKPVLNRVALHSESAHQMHSYEVIFDPPDAAAQREANQEPALLRAKKELLEPDAKWLLYSYWKPESARIHPEATVRPWATVQVVGDALGFASALGYIKRSPICRRGYIFRRGKLTIQIFQEEQVDAKTQEPIPAHADTLWQVIVKTANPVRGTQEVQALMKGLIDLRRQDV</sequence>
<gene>
    <name evidence="1" type="ORF">EDB92DRAFT_1932603</name>
</gene>
<dbReference type="Proteomes" id="UP001201163">
    <property type="component" value="Unassembled WGS sequence"/>
</dbReference>
<evidence type="ECO:0000313" key="1">
    <source>
        <dbReference type="EMBL" id="KAH8999205.1"/>
    </source>
</evidence>
<dbReference type="Gene3D" id="2.40.320.10">
    <property type="entry name" value="Hypothetical Protein Pfu-838710-001"/>
    <property type="match status" value="1"/>
</dbReference>
<reference evidence="1" key="1">
    <citation type="submission" date="2022-01" db="EMBL/GenBank/DDBJ databases">
        <title>Comparative genomics reveals a dynamic genome evolution in the ectomycorrhizal milk-cap (Lactarius) mushrooms.</title>
        <authorList>
            <consortium name="DOE Joint Genome Institute"/>
            <person name="Lebreton A."/>
            <person name="Tang N."/>
            <person name="Kuo A."/>
            <person name="LaButti K."/>
            <person name="Drula E."/>
            <person name="Barry K."/>
            <person name="Clum A."/>
            <person name="Lipzen A."/>
            <person name="Mousain D."/>
            <person name="Ng V."/>
            <person name="Wang R."/>
            <person name="Wang X."/>
            <person name="Dai Y."/>
            <person name="Henrissat B."/>
            <person name="Grigoriev I.V."/>
            <person name="Guerin-Laguette A."/>
            <person name="Yu F."/>
            <person name="Martin F.M."/>
        </authorList>
    </citation>
    <scope>NUCLEOTIDE SEQUENCE</scope>
    <source>
        <strain evidence="1">QP</strain>
    </source>
</reference>
<dbReference type="EMBL" id="JAKELL010000004">
    <property type="protein sequence ID" value="KAH8999205.1"/>
    <property type="molecule type" value="Genomic_DNA"/>
</dbReference>